<sequence>MLLARDADRHALLQEIATLMQRYPALTYTRIGVEAANDTRLVFDLKNGRTPNARVTRNLCDWIRGMKTMRVTVKPPYSAAQLRALLLLDLALPVLDDYLVTRLQVSRDTLRGLLDMGLAESETINPAVPSPLRVVRLTDQGHRAKQAYLRWLRADPARIERLPCLVRAVVKRNP</sequence>
<accession>A0A418NUA5</accession>
<evidence type="ECO:0000313" key="2">
    <source>
        <dbReference type="Proteomes" id="UP000286576"/>
    </source>
</evidence>
<dbReference type="EMBL" id="QXFL01000002">
    <property type="protein sequence ID" value="RIV87485.1"/>
    <property type="molecule type" value="Genomic_DNA"/>
</dbReference>
<protein>
    <submittedName>
        <fullName evidence="1">Uncharacterized protein</fullName>
    </submittedName>
</protein>
<keyword evidence="2" id="KW-1185">Reference proteome</keyword>
<gene>
    <name evidence="1" type="ORF">D2V07_03805</name>
</gene>
<dbReference type="AlphaFoldDB" id="A0A418NUA5"/>
<reference evidence="1 2" key="1">
    <citation type="submission" date="2018-08" db="EMBL/GenBank/DDBJ databases">
        <title>Erythrobacter zhengii sp.nov., a bacterium isolated from deep-sea sediment.</title>
        <authorList>
            <person name="Fang C."/>
            <person name="Wu Y.-H."/>
            <person name="Sun C."/>
            <person name="Wang H."/>
            <person name="Cheng H."/>
            <person name="Meng F.-X."/>
            <person name="Wang C.-S."/>
            <person name="Xu X.-W."/>
        </authorList>
    </citation>
    <scope>NUCLEOTIDE SEQUENCE [LARGE SCALE GENOMIC DNA]</scope>
    <source>
        <strain evidence="1 2">V18</strain>
    </source>
</reference>
<proteinExistence type="predicted"/>
<organism evidence="1 2">
    <name type="scientific">Aurantiacibacter zhengii</name>
    <dbReference type="NCBI Taxonomy" id="2307003"/>
    <lineage>
        <taxon>Bacteria</taxon>
        <taxon>Pseudomonadati</taxon>
        <taxon>Pseudomonadota</taxon>
        <taxon>Alphaproteobacteria</taxon>
        <taxon>Sphingomonadales</taxon>
        <taxon>Erythrobacteraceae</taxon>
        <taxon>Aurantiacibacter</taxon>
    </lineage>
</organism>
<name>A0A418NUA5_9SPHN</name>
<evidence type="ECO:0000313" key="1">
    <source>
        <dbReference type="EMBL" id="RIV87485.1"/>
    </source>
</evidence>
<comment type="caution">
    <text evidence="1">The sequence shown here is derived from an EMBL/GenBank/DDBJ whole genome shotgun (WGS) entry which is preliminary data.</text>
</comment>
<dbReference type="Proteomes" id="UP000286576">
    <property type="component" value="Unassembled WGS sequence"/>
</dbReference>